<protein>
    <submittedName>
        <fullName evidence="2">Uncharacterized protein</fullName>
    </submittedName>
</protein>
<evidence type="ECO:0000313" key="3">
    <source>
        <dbReference type="EMBL" id="OXB19895.1"/>
    </source>
</evidence>
<gene>
    <name evidence="3" type="ORF">B0A71_10720</name>
    <name evidence="2" type="ORF">BHE19_21200</name>
</gene>
<dbReference type="EMBL" id="MIKE01000003">
    <property type="protein sequence ID" value="OHT47235.1"/>
    <property type="molecule type" value="Genomic_DNA"/>
</dbReference>
<evidence type="ECO:0000313" key="4">
    <source>
        <dbReference type="Proteomes" id="UP000180252"/>
    </source>
</evidence>
<dbReference type="STRING" id="1278819.BHE19_21200"/>
<keyword evidence="1" id="KW-0812">Transmembrane</keyword>
<reference evidence="4" key="2">
    <citation type="submission" date="2016-09" db="EMBL/GenBank/DDBJ databases">
        <authorList>
            <person name="Chen S."/>
            <person name="Walker E."/>
        </authorList>
    </citation>
    <scope>NUCLEOTIDE SEQUENCE [LARGE SCALE GENOMIC DNA]</scope>
    <source>
        <strain evidence="4">MSU</strain>
    </source>
</reference>
<name>A0A1S1JCR1_9FLAO</name>
<feature type="transmembrane region" description="Helical" evidence="1">
    <location>
        <begin position="12"/>
        <end position="35"/>
    </location>
</feature>
<dbReference type="Proteomes" id="UP000198319">
    <property type="component" value="Unassembled WGS sequence"/>
</dbReference>
<keyword evidence="1" id="KW-1133">Transmembrane helix</keyword>
<feature type="transmembrane region" description="Helical" evidence="1">
    <location>
        <begin position="112"/>
        <end position="131"/>
    </location>
</feature>
<keyword evidence="1" id="KW-0472">Membrane</keyword>
<keyword evidence="5" id="KW-1185">Reference proteome</keyword>
<dbReference type="OrthoDB" id="1200238at2"/>
<accession>A0A1S1JCR1</accession>
<comment type="caution">
    <text evidence="2">The sequence shown here is derived from an EMBL/GenBank/DDBJ whole genome shotgun (WGS) entry which is preliminary data.</text>
</comment>
<organism evidence="2 4">
    <name type="scientific">Flavobacterium tructae</name>
    <dbReference type="NCBI Taxonomy" id="1114873"/>
    <lineage>
        <taxon>Bacteria</taxon>
        <taxon>Pseudomonadati</taxon>
        <taxon>Bacteroidota</taxon>
        <taxon>Flavobacteriia</taxon>
        <taxon>Flavobacteriales</taxon>
        <taxon>Flavobacteriaceae</taxon>
        <taxon>Flavobacterium</taxon>
    </lineage>
</organism>
<dbReference type="EMBL" id="MUHG01000017">
    <property type="protein sequence ID" value="OXB19895.1"/>
    <property type="molecule type" value="Genomic_DNA"/>
</dbReference>
<evidence type="ECO:0000313" key="2">
    <source>
        <dbReference type="EMBL" id="OHT47235.1"/>
    </source>
</evidence>
<sequence length="201" mass="22662">MESTEKIQNLLPIGYLFLVVLGILKECVFFFQLKINILKYSTIMDILVSPIADLTANPIIILSLIVFAVFILLFISLCYKHRNKSWVKKIIGTKPDGDKFSDIEIKSKLKHFFLISIGIGLLSFFLGLGIGEGSKIAEKIKSNKLQYEQKLTFNTGETETIFLIDVNSAYYFYLTPKNNAIKVAPLGAIKNIELTCLESIK</sequence>
<dbReference type="RefSeq" id="WP_070905652.1">
    <property type="nucleotide sequence ID" value="NZ_MIKE01000003.1"/>
</dbReference>
<evidence type="ECO:0000256" key="1">
    <source>
        <dbReference type="SAM" id="Phobius"/>
    </source>
</evidence>
<reference evidence="3 5" key="3">
    <citation type="submission" date="2016-11" db="EMBL/GenBank/DDBJ databases">
        <title>Whole genomes of Flavobacteriaceae.</title>
        <authorList>
            <person name="Stine C."/>
            <person name="Li C."/>
            <person name="Tadesse D."/>
        </authorList>
    </citation>
    <scope>NUCLEOTIDE SEQUENCE [LARGE SCALE GENOMIC DNA]</scope>
    <source>
        <strain evidence="3 5">ATCC BAA-2541</strain>
    </source>
</reference>
<proteinExistence type="predicted"/>
<dbReference type="AlphaFoldDB" id="A0A1S1JCR1"/>
<evidence type="ECO:0000313" key="5">
    <source>
        <dbReference type="Proteomes" id="UP000198319"/>
    </source>
</evidence>
<reference evidence="2" key="1">
    <citation type="submission" date="2016-09" db="EMBL/GenBank/DDBJ databases">
        <authorList>
            <person name="Capua I."/>
            <person name="De Benedictis P."/>
            <person name="Joannis T."/>
            <person name="Lombin L.H."/>
            <person name="Cattoli G."/>
        </authorList>
    </citation>
    <scope>NUCLEOTIDE SEQUENCE [LARGE SCALE GENOMIC DNA]</scope>
    <source>
        <strain evidence="2">MSU</strain>
    </source>
</reference>
<feature type="transmembrane region" description="Helical" evidence="1">
    <location>
        <begin position="55"/>
        <end position="79"/>
    </location>
</feature>
<dbReference type="Proteomes" id="UP000180252">
    <property type="component" value="Unassembled WGS sequence"/>
</dbReference>